<keyword evidence="2" id="KW-1185">Reference proteome</keyword>
<dbReference type="KEGG" id="pco:PHACADRAFT_196202"/>
<dbReference type="InParanoid" id="K5WAY3"/>
<accession>K5WAY3</accession>
<dbReference type="AlphaFoldDB" id="K5WAY3"/>
<protein>
    <submittedName>
        <fullName evidence="1">Uncharacterized protein</fullName>
    </submittedName>
</protein>
<evidence type="ECO:0000313" key="1">
    <source>
        <dbReference type="EMBL" id="EKM56149.1"/>
    </source>
</evidence>
<name>K5WAY3_PHACS</name>
<dbReference type="GeneID" id="18911127"/>
<dbReference type="Proteomes" id="UP000008370">
    <property type="component" value="Unassembled WGS sequence"/>
</dbReference>
<organism evidence="1 2">
    <name type="scientific">Phanerochaete carnosa (strain HHB-10118-sp)</name>
    <name type="common">White-rot fungus</name>
    <name type="synonym">Peniophora carnosa</name>
    <dbReference type="NCBI Taxonomy" id="650164"/>
    <lineage>
        <taxon>Eukaryota</taxon>
        <taxon>Fungi</taxon>
        <taxon>Dikarya</taxon>
        <taxon>Basidiomycota</taxon>
        <taxon>Agaricomycotina</taxon>
        <taxon>Agaricomycetes</taxon>
        <taxon>Polyporales</taxon>
        <taxon>Phanerochaetaceae</taxon>
        <taxon>Phanerochaete</taxon>
    </lineage>
</organism>
<gene>
    <name evidence="1" type="ORF">PHACADRAFT_196202</name>
</gene>
<dbReference type="RefSeq" id="XP_007396445.1">
    <property type="nucleotide sequence ID" value="XM_007396383.1"/>
</dbReference>
<evidence type="ECO:0000313" key="2">
    <source>
        <dbReference type="Proteomes" id="UP000008370"/>
    </source>
</evidence>
<dbReference type="HOGENOM" id="CLU_1147520_0_0_1"/>
<sequence>MTPAVFGYSTAPAAADFDQAVHSGGAKVLLSMGKILGLPLERLCASWVIYNNRRNGLEHDGLRLHASSTGELAEWSLDVAPAKADFDWAVHSGGAKVLLLSVGKVLGGVWHRGGMWVLKDRLRAMTFGGLSSVWMPKDCLRAMTFGGQVLTWLSIIGSRFFCLFLNGLGISVAVQLRGFSAERATSVSTKVTTANIACRNLVATAGVRFILPSVNTFDIFVAFTGTAVISWRGYGLTLAVLA</sequence>
<dbReference type="OrthoDB" id="3066029at2759"/>
<dbReference type="EMBL" id="JH930472">
    <property type="protein sequence ID" value="EKM56149.1"/>
    <property type="molecule type" value="Genomic_DNA"/>
</dbReference>
<reference evidence="1 2" key="1">
    <citation type="journal article" date="2012" name="BMC Genomics">
        <title>Comparative genomics of the white-rot fungi, Phanerochaete carnosa and P. chrysosporium, to elucidate the genetic basis of the distinct wood types they colonize.</title>
        <authorList>
            <person name="Suzuki H."/>
            <person name="MacDonald J."/>
            <person name="Syed K."/>
            <person name="Salamov A."/>
            <person name="Hori C."/>
            <person name="Aerts A."/>
            <person name="Henrissat B."/>
            <person name="Wiebenga A."/>
            <person name="vanKuyk P.A."/>
            <person name="Barry K."/>
            <person name="Lindquist E."/>
            <person name="LaButti K."/>
            <person name="Lapidus A."/>
            <person name="Lucas S."/>
            <person name="Coutinho P."/>
            <person name="Gong Y."/>
            <person name="Samejima M."/>
            <person name="Mahadevan R."/>
            <person name="Abou-Zaid M."/>
            <person name="de Vries R.P."/>
            <person name="Igarashi K."/>
            <person name="Yadav J.S."/>
            <person name="Grigoriev I.V."/>
            <person name="Master E.R."/>
        </authorList>
    </citation>
    <scope>NUCLEOTIDE SEQUENCE [LARGE SCALE GENOMIC DNA]</scope>
    <source>
        <strain evidence="1 2">HHB-10118-sp</strain>
    </source>
</reference>
<proteinExistence type="predicted"/>